<dbReference type="Gene3D" id="3.10.50.10">
    <property type="match status" value="1"/>
</dbReference>
<evidence type="ECO:0000259" key="2">
    <source>
        <dbReference type="PROSITE" id="PS51910"/>
    </source>
</evidence>
<reference evidence="3 4" key="1">
    <citation type="submission" date="2016-11" db="EMBL/GenBank/DDBJ databases">
        <authorList>
            <person name="Jaros S."/>
            <person name="Januszkiewicz K."/>
            <person name="Wedrychowicz H."/>
        </authorList>
    </citation>
    <scope>NUCLEOTIDE SEQUENCE [LARGE SCALE GENOMIC DNA]</scope>
    <source>
        <strain evidence="3 4">DSM 21120</strain>
    </source>
</reference>
<dbReference type="OrthoDB" id="9775889at2"/>
<dbReference type="Gene3D" id="3.30.457.10">
    <property type="entry name" value="Copper amine oxidase-like, N-terminal domain"/>
    <property type="match status" value="1"/>
</dbReference>
<dbReference type="SUPFAM" id="SSF55383">
    <property type="entry name" value="Copper amine oxidase, domain N"/>
    <property type="match status" value="1"/>
</dbReference>
<dbReference type="InterPro" id="IPR001223">
    <property type="entry name" value="Glyco_hydro18_cat"/>
</dbReference>
<dbReference type="Pfam" id="PF07833">
    <property type="entry name" value="Cu_amine_oxidN1"/>
    <property type="match status" value="1"/>
</dbReference>
<dbReference type="STRING" id="1120995.SAMN02745245_00892"/>
<gene>
    <name evidence="3" type="ORF">SAMN02745245_00892</name>
</gene>
<dbReference type="SMART" id="SM00287">
    <property type="entry name" value="SH3b"/>
    <property type="match status" value="1"/>
</dbReference>
<dbReference type="PANTHER" id="PTHR46066:SF2">
    <property type="entry name" value="CHITINASE DOMAIN-CONTAINING PROTEIN 1"/>
    <property type="match status" value="1"/>
</dbReference>
<proteinExistence type="predicted"/>
<dbReference type="InterPro" id="IPR011583">
    <property type="entry name" value="Chitinase_II/V-like_cat"/>
</dbReference>
<dbReference type="InterPro" id="IPR036582">
    <property type="entry name" value="Mao_N_sf"/>
</dbReference>
<evidence type="ECO:0000313" key="4">
    <source>
        <dbReference type="Proteomes" id="UP000184032"/>
    </source>
</evidence>
<accession>A0A1M5RGI6</accession>
<sequence length="549" mass="62824">MKKVLIVLLALLIIAAGGFYFLRSKGSSETSNKYKDFSFISEDQDVDKKDFARIDGQYYLSLDFIKENIDDTVSYDEAEKTVIFTNSKGTKRAKVGADEGTLNTQKFGIRDPIIEKDGKILVPTEIFIYDYPVELTYVQDKKLLLMDYTNVEYAVGTSTGDGLNMRESASVNSPIVSILEKDSKVYVYGEKGDFYKVRELDGYAGYIKKDLLDVELPKNKFKMDIPEEKREAKEPLNLTWDYTYGPQSQESINLITDVKGLNVICPTWFSIKDTNLNIIDRGNQEYVDKYKSLGIEVWAYLDNSFDADLTREVLSKSSSRDTIILKTLELTKKYGLTGINIDFENTRVEDRDNITQFVRELSGVFKQEGLVVSVDVTPQISSNVKNELYDRKALADTCDYVMLMAYDQHWSSSQTAGSVAQYKWVEGNLNVLFKQIPQDKLVLGIPLYSRLWNEDDTKVKSSALSMNQVQNILQSKGLTPKWDDVSKQDYVEYTEDNKHYKVWIEDSNSIEWKVSLVNKYNLSGVASWRKGFETQDIWSTIDKVLSHIK</sequence>
<dbReference type="AlphaFoldDB" id="A0A1M5RGI6"/>
<dbReference type="Gene3D" id="3.20.20.80">
    <property type="entry name" value="Glycosidases"/>
    <property type="match status" value="1"/>
</dbReference>
<evidence type="ECO:0000259" key="1">
    <source>
        <dbReference type="PROSITE" id="PS51781"/>
    </source>
</evidence>
<dbReference type="RefSeq" id="WP_073184145.1">
    <property type="nucleotide sequence ID" value="NZ_FQXI01000005.1"/>
</dbReference>
<protein>
    <submittedName>
        <fullName evidence="3">Spore germination protein YaaH</fullName>
    </submittedName>
</protein>
<dbReference type="Gene3D" id="2.30.30.40">
    <property type="entry name" value="SH3 Domains"/>
    <property type="match status" value="1"/>
</dbReference>
<dbReference type="GO" id="GO:0008061">
    <property type="term" value="F:chitin binding"/>
    <property type="evidence" value="ECO:0007669"/>
    <property type="project" value="InterPro"/>
</dbReference>
<dbReference type="InterPro" id="IPR017853">
    <property type="entry name" value="GH"/>
</dbReference>
<dbReference type="PANTHER" id="PTHR46066">
    <property type="entry name" value="CHITINASE DOMAIN-CONTAINING PROTEIN 1 FAMILY MEMBER"/>
    <property type="match status" value="1"/>
</dbReference>
<dbReference type="Pfam" id="PF08239">
    <property type="entry name" value="SH3_3"/>
    <property type="match status" value="1"/>
</dbReference>
<dbReference type="SMART" id="SM00636">
    <property type="entry name" value="Glyco_18"/>
    <property type="match status" value="1"/>
</dbReference>
<feature type="domain" description="GH18" evidence="2">
    <location>
        <begin position="236"/>
        <end position="548"/>
    </location>
</feature>
<organism evidence="3 4">
    <name type="scientific">Anaerosphaera aminiphila DSM 21120</name>
    <dbReference type="NCBI Taxonomy" id="1120995"/>
    <lineage>
        <taxon>Bacteria</taxon>
        <taxon>Bacillati</taxon>
        <taxon>Bacillota</taxon>
        <taxon>Tissierellia</taxon>
        <taxon>Tissierellales</taxon>
        <taxon>Peptoniphilaceae</taxon>
        <taxon>Anaerosphaera</taxon>
    </lineage>
</organism>
<dbReference type="SUPFAM" id="SSF51445">
    <property type="entry name" value="(Trans)glycosidases"/>
    <property type="match status" value="1"/>
</dbReference>
<dbReference type="PROSITE" id="PS51910">
    <property type="entry name" value="GH18_2"/>
    <property type="match status" value="1"/>
</dbReference>
<name>A0A1M5RGI6_9FIRM</name>
<dbReference type="EMBL" id="FQXI01000005">
    <property type="protein sequence ID" value="SHH25159.1"/>
    <property type="molecule type" value="Genomic_DNA"/>
</dbReference>
<keyword evidence="4" id="KW-1185">Reference proteome</keyword>
<dbReference type="PROSITE" id="PS51781">
    <property type="entry name" value="SH3B"/>
    <property type="match status" value="1"/>
</dbReference>
<dbReference type="Proteomes" id="UP000184032">
    <property type="component" value="Unassembled WGS sequence"/>
</dbReference>
<dbReference type="InterPro" id="IPR012854">
    <property type="entry name" value="Cu_amine_oxidase-like_N"/>
</dbReference>
<evidence type="ECO:0000313" key="3">
    <source>
        <dbReference type="EMBL" id="SHH25159.1"/>
    </source>
</evidence>
<dbReference type="InterPro" id="IPR003646">
    <property type="entry name" value="SH3-like_bac-type"/>
</dbReference>
<dbReference type="InterPro" id="IPR029070">
    <property type="entry name" value="Chitinase_insertion_sf"/>
</dbReference>
<feature type="domain" description="SH3b" evidence="1">
    <location>
        <begin position="153"/>
        <end position="215"/>
    </location>
</feature>
<dbReference type="Pfam" id="PF00704">
    <property type="entry name" value="Glyco_hydro_18"/>
    <property type="match status" value="1"/>
</dbReference>
<dbReference type="GO" id="GO:0005975">
    <property type="term" value="P:carbohydrate metabolic process"/>
    <property type="evidence" value="ECO:0007669"/>
    <property type="project" value="InterPro"/>
</dbReference>